<dbReference type="InParanoid" id="A0A5C3NVW5"/>
<dbReference type="Proteomes" id="UP000308197">
    <property type="component" value="Unassembled WGS sequence"/>
</dbReference>
<protein>
    <recommendedName>
        <fullName evidence="2">DUF6532 domain-containing protein</fullName>
    </recommendedName>
</protein>
<sequence>MSATSTHKTRMATRTGTGTTLKSSRKARDAAEAEAELQEEVAAPPRKKSKKQQTNENCAPGESTEFQFTTLSDNRVSKRASRTINLTAKVDGIPRAKAIPAPAQVVAGQRQSATTPRPPKCMLTQEAAAHLLKMRSPFTTPGQGTVDRRGMQQGRTAVNESSVQLQPRTPGARPQQPCATPARPSSSSASGAATPRAATCPSQGHEPRSNAERSAMPPPLNNRVSMTNRRAAAEADKNVPGPPSSQPPRERSPSPPDGTIPAFIRYAVSSVTYADIVGDLPRISKPYHALDDVDDMYSDPGVEYEDYAPKPREHANALAFGSQLDAANPQVYHFDEAEQEEMDQDPDADLESSAEEEVRALQPFDDDHDNNNSAQVEAGSVDTQEIASLDEDEDMPEAQHRAVPPGKKVGVRDYEPHAQEVLVRAITIYKTHIAAENAYPDKLQEKTWAKAAWNRAMRELDIKIKADSQAIELIARNSWGLRGEIKGYARNFVPGEYGFKH</sequence>
<keyword evidence="4" id="KW-1185">Reference proteome</keyword>
<evidence type="ECO:0000313" key="3">
    <source>
        <dbReference type="EMBL" id="TFK81474.1"/>
    </source>
</evidence>
<evidence type="ECO:0000256" key="1">
    <source>
        <dbReference type="SAM" id="MobiDB-lite"/>
    </source>
</evidence>
<feature type="non-terminal residue" evidence="3">
    <location>
        <position position="501"/>
    </location>
</feature>
<feature type="region of interest" description="Disordered" evidence="1">
    <location>
        <begin position="391"/>
        <end position="410"/>
    </location>
</feature>
<dbReference type="STRING" id="1314778.A0A5C3NVW5"/>
<dbReference type="EMBL" id="ML211599">
    <property type="protein sequence ID" value="TFK81474.1"/>
    <property type="molecule type" value="Genomic_DNA"/>
</dbReference>
<feature type="compositionally biased region" description="Low complexity" evidence="1">
    <location>
        <begin position="179"/>
        <end position="199"/>
    </location>
</feature>
<proteinExistence type="predicted"/>
<dbReference type="InterPro" id="IPR045341">
    <property type="entry name" value="DUF6532"/>
</dbReference>
<feature type="compositionally biased region" description="Polar residues" evidence="1">
    <location>
        <begin position="371"/>
        <end position="382"/>
    </location>
</feature>
<feature type="region of interest" description="Disordered" evidence="1">
    <location>
        <begin position="362"/>
        <end position="382"/>
    </location>
</feature>
<feature type="region of interest" description="Disordered" evidence="1">
    <location>
        <begin position="1"/>
        <end position="76"/>
    </location>
</feature>
<reference evidence="3 4" key="1">
    <citation type="journal article" date="2019" name="Nat. Ecol. Evol.">
        <title>Megaphylogeny resolves global patterns of mushroom evolution.</title>
        <authorList>
            <person name="Varga T."/>
            <person name="Krizsan K."/>
            <person name="Foldi C."/>
            <person name="Dima B."/>
            <person name="Sanchez-Garcia M."/>
            <person name="Sanchez-Ramirez S."/>
            <person name="Szollosi G.J."/>
            <person name="Szarkandi J.G."/>
            <person name="Papp V."/>
            <person name="Albert L."/>
            <person name="Andreopoulos W."/>
            <person name="Angelini C."/>
            <person name="Antonin V."/>
            <person name="Barry K.W."/>
            <person name="Bougher N.L."/>
            <person name="Buchanan P."/>
            <person name="Buyck B."/>
            <person name="Bense V."/>
            <person name="Catcheside P."/>
            <person name="Chovatia M."/>
            <person name="Cooper J."/>
            <person name="Damon W."/>
            <person name="Desjardin D."/>
            <person name="Finy P."/>
            <person name="Geml J."/>
            <person name="Haridas S."/>
            <person name="Hughes K."/>
            <person name="Justo A."/>
            <person name="Karasinski D."/>
            <person name="Kautmanova I."/>
            <person name="Kiss B."/>
            <person name="Kocsube S."/>
            <person name="Kotiranta H."/>
            <person name="LaButti K.M."/>
            <person name="Lechner B.E."/>
            <person name="Liimatainen K."/>
            <person name="Lipzen A."/>
            <person name="Lukacs Z."/>
            <person name="Mihaltcheva S."/>
            <person name="Morgado L.N."/>
            <person name="Niskanen T."/>
            <person name="Noordeloos M.E."/>
            <person name="Ohm R.A."/>
            <person name="Ortiz-Santana B."/>
            <person name="Ovrebo C."/>
            <person name="Racz N."/>
            <person name="Riley R."/>
            <person name="Savchenko A."/>
            <person name="Shiryaev A."/>
            <person name="Soop K."/>
            <person name="Spirin V."/>
            <person name="Szebenyi C."/>
            <person name="Tomsovsky M."/>
            <person name="Tulloss R.E."/>
            <person name="Uehling J."/>
            <person name="Grigoriev I.V."/>
            <person name="Vagvolgyi C."/>
            <person name="Papp T."/>
            <person name="Martin F.M."/>
            <person name="Miettinen O."/>
            <person name="Hibbett D.S."/>
            <person name="Nagy L.G."/>
        </authorList>
    </citation>
    <scope>NUCLEOTIDE SEQUENCE [LARGE SCALE GENOMIC DNA]</scope>
    <source>
        <strain evidence="3 4">HHB13444</strain>
    </source>
</reference>
<accession>A0A5C3NVW5</accession>
<evidence type="ECO:0000259" key="2">
    <source>
        <dbReference type="Pfam" id="PF20149"/>
    </source>
</evidence>
<feature type="compositionally biased region" description="Polar residues" evidence="1">
    <location>
        <begin position="64"/>
        <end position="74"/>
    </location>
</feature>
<feature type="domain" description="DUF6532" evidence="2">
    <location>
        <begin position="424"/>
        <end position="500"/>
    </location>
</feature>
<gene>
    <name evidence="3" type="ORF">K466DRAFT_604466</name>
</gene>
<evidence type="ECO:0000313" key="4">
    <source>
        <dbReference type="Proteomes" id="UP000308197"/>
    </source>
</evidence>
<name>A0A5C3NVW5_9APHY</name>
<feature type="compositionally biased region" description="Polar residues" evidence="1">
    <location>
        <begin position="153"/>
        <end position="167"/>
    </location>
</feature>
<feature type="region of interest" description="Disordered" evidence="1">
    <location>
        <begin position="134"/>
        <end position="261"/>
    </location>
</feature>
<dbReference type="Pfam" id="PF20149">
    <property type="entry name" value="DUF6532"/>
    <property type="match status" value="1"/>
</dbReference>
<organism evidence="3 4">
    <name type="scientific">Polyporus arcularius HHB13444</name>
    <dbReference type="NCBI Taxonomy" id="1314778"/>
    <lineage>
        <taxon>Eukaryota</taxon>
        <taxon>Fungi</taxon>
        <taxon>Dikarya</taxon>
        <taxon>Basidiomycota</taxon>
        <taxon>Agaricomycotina</taxon>
        <taxon>Agaricomycetes</taxon>
        <taxon>Polyporales</taxon>
        <taxon>Polyporaceae</taxon>
        <taxon>Polyporus</taxon>
    </lineage>
</organism>
<dbReference type="AlphaFoldDB" id="A0A5C3NVW5"/>